<dbReference type="Pfam" id="PF00989">
    <property type="entry name" value="PAS"/>
    <property type="match status" value="1"/>
</dbReference>
<feature type="domain" description="PAC" evidence="8">
    <location>
        <begin position="217"/>
        <end position="270"/>
    </location>
</feature>
<evidence type="ECO:0000256" key="1">
    <source>
        <dbReference type="ARBA" id="ARBA00000085"/>
    </source>
</evidence>
<dbReference type="SUPFAM" id="SSF55874">
    <property type="entry name" value="ATPase domain of HSP90 chaperone/DNA topoisomerase II/histidine kinase"/>
    <property type="match status" value="1"/>
</dbReference>
<dbReference type="PANTHER" id="PTHR43047:SF72">
    <property type="entry name" value="OSMOSENSING HISTIDINE PROTEIN KINASE SLN1"/>
    <property type="match status" value="1"/>
</dbReference>
<dbReference type="InterPro" id="IPR000700">
    <property type="entry name" value="PAS-assoc_C"/>
</dbReference>
<sequence>MVAGGGARELEAVLDAAVEPVVACGADERILHINAATERLLGWERAQLLGRPVSDLFPARLHHFHGLSLPRYLLSRRKVLGGRPTRVASRRRDGVELMVELTVGASGEGAQERIVLTMRRLHEVIDTLEEPVEHVPGSPDDLAHPGETVDRLYRLLVENAPLGIFHFDRAAIITACNERFAHQMGTSKRNIVGLHLFTLRDEGLMACVRESLGGRTCDYEGDYRSLTSGKVLPVRVRFAPCYGDDGEVEGGVGMVEDITDRRRVEAEREAHIAQLDLLFRSAPVGIGFVGSDLRYVRVNETLARINGKPAEAHPGRTPRELFGAHAGSAVEDMLGQVLKTGEPLVQQESSTDEDLGLHGPRRHLSGSVYPVHTPGGRVLGLGVLVEDITERKRAEEERAHLYREAQEAIRVRDDFLSIASHELKTPLTPLSLRLATLERRLERGEHVDPSVLRHARHQLTRLTGLINDLLDASRIEAGRLSLHPEATRFDVLVEHTLTSMEGQRGNHVFDFERPPEPVSVQGDAYRLEQVVFNLLENALKYSPDGGTIRVRLAVGEDVTVLSVKDPGIGIPLDQQQLLFDRYFRARNASTRSYGGLGLGLYISRDIVERHGGRIWVESEPGQGSTFYVALPTLSAARQAPARTQTDRHLH</sequence>
<dbReference type="PROSITE" id="PS50113">
    <property type="entry name" value="PAC"/>
    <property type="match status" value="1"/>
</dbReference>
<dbReference type="PANTHER" id="PTHR43047">
    <property type="entry name" value="TWO-COMPONENT HISTIDINE PROTEIN KINASE"/>
    <property type="match status" value="1"/>
</dbReference>
<evidence type="ECO:0000259" key="6">
    <source>
        <dbReference type="PROSITE" id="PS50109"/>
    </source>
</evidence>
<comment type="caution">
    <text evidence="9">The sequence shown here is derived from an EMBL/GenBank/DDBJ whole genome shotgun (WGS) entry which is preliminary data.</text>
</comment>
<dbReference type="PRINTS" id="PR00344">
    <property type="entry name" value="BCTRLSENSOR"/>
</dbReference>
<dbReference type="Gene3D" id="1.10.287.130">
    <property type="match status" value="1"/>
</dbReference>
<dbReference type="InterPro" id="IPR000014">
    <property type="entry name" value="PAS"/>
</dbReference>
<dbReference type="InterPro" id="IPR004358">
    <property type="entry name" value="Sig_transdc_His_kin-like_C"/>
</dbReference>
<dbReference type="Gene3D" id="3.30.450.20">
    <property type="entry name" value="PAS domain"/>
    <property type="match status" value="3"/>
</dbReference>
<dbReference type="SUPFAM" id="SSF55785">
    <property type="entry name" value="PYP-like sensor domain (PAS domain)"/>
    <property type="match status" value="3"/>
</dbReference>
<dbReference type="SMART" id="SM00387">
    <property type="entry name" value="HATPase_c"/>
    <property type="match status" value="1"/>
</dbReference>
<dbReference type="EMBL" id="JAAIYO010000001">
    <property type="protein sequence ID" value="MBE4746979.1"/>
    <property type="molecule type" value="Genomic_DNA"/>
</dbReference>
<dbReference type="InterPro" id="IPR005467">
    <property type="entry name" value="His_kinase_dom"/>
</dbReference>
<dbReference type="CDD" id="cd00130">
    <property type="entry name" value="PAS"/>
    <property type="match status" value="2"/>
</dbReference>
<feature type="domain" description="PAS" evidence="7">
    <location>
        <begin position="6"/>
        <end position="57"/>
    </location>
</feature>
<dbReference type="Proteomes" id="UP001516472">
    <property type="component" value="Unassembled WGS sequence"/>
</dbReference>
<evidence type="ECO:0000256" key="5">
    <source>
        <dbReference type="ARBA" id="ARBA00022777"/>
    </source>
</evidence>
<dbReference type="Pfam" id="PF08448">
    <property type="entry name" value="PAS_4"/>
    <property type="match status" value="2"/>
</dbReference>
<keyword evidence="5" id="KW-0418">Kinase</keyword>
<dbReference type="Pfam" id="PF00512">
    <property type="entry name" value="HisKA"/>
    <property type="match status" value="1"/>
</dbReference>
<evidence type="ECO:0000313" key="10">
    <source>
        <dbReference type="Proteomes" id="UP001516472"/>
    </source>
</evidence>
<organism evidence="9 10">
    <name type="scientific">Corallococcus soli</name>
    <dbReference type="NCBI Taxonomy" id="2710757"/>
    <lineage>
        <taxon>Bacteria</taxon>
        <taxon>Pseudomonadati</taxon>
        <taxon>Myxococcota</taxon>
        <taxon>Myxococcia</taxon>
        <taxon>Myxococcales</taxon>
        <taxon>Cystobacterineae</taxon>
        <taxon>Myxococcaceae</taxon>
        <taxon>Corallococcus</taxon>
    </lineage>
</organism>
<keyword evidence="3" id="KW-0597">Phosphoprotein</keyword>
<dbReference type="PROSITE" id="PS50109">
    <property type="entry name" value="HIS_KIN"/>
    <property type="match status" value="1"/>
</dbReference>
<dbReference type="InterPro" id="IPR013656">
    <property type="entry name" value="PAS_4"/>
</dbReference>
<comment type="catalytic activity">
    <reaction evidence="1">
        <text>ATP + protein L-histidine = ADP + protein N-phospho-L-histidine.</text>
        <dbReference type="EC" id="2.7.13.3"/>
    </reaction>
</comment>
<reference evidence="9 10" key="1">
    <citation type="submission" date="2020-02" db="EMBL/GenBank/DDBJ databases">
        <authorList>
            <person name="Babadi Z.K."/>
            <person name="Risdian C."/>
            <person name="Ebrahimipour G.H."/>
            <person name="Wink J."/>
        </authorList>
    </citation>
    <scope>NUCLEOTIDE SEQUENCE [LARGE SCALE GENOMIC DNA]</scope>
    <source>
        <strain evidence="9 10">ZKHCc1 1396</strain>
    </source>
</reference>
<dbReference type="InterPro" id="IPR003594">
    <property type="entry name" value="HATPase_dom"/>
</dbReference>
<dbReference type="SUPFAM" id="SSF47384">
    <property type="entry name" value="Homodimeric domain of signal transducing histidine kinase"/>
    <property type="match status" value="1"/>
</dbReference>
<accession>A0ABR9PGJ0</accession>
<dbReference type="CDD" id="cd00075">
    <property type="entry name" value="HATPase"/>
    <property type="match status" value="1"/>
</dbReference>
<dbReference type="SMART" id="SM00091">
    <property type="entry name" value="PAS"/>
    <property type="match status" value="3"/>
</dbReference>
<dbReference type="InterPro" id="IPR013767">
    <property type="entry name" value="PAS_fold"/>
</dbReference>
<protein>
    <recommendedName>
        <fullName evidence="2">histidine kinase</fullName>
        <ecNumber evidence="2">2.7.13.3</ecNumber>
    </recommendedName>
</protein>
<dbReference type="InterPro" id="IPR036097">
    <property type="entry name" value="HisK_dim/P_sf"/>
</dbReference>
<dbReference type="NCBIfam" id="TIGR00229">
    <property type="entry name" value="sensory_box"/>
    <property type="match status" value="3"/>
</dbReference>
<dbReference type="RefSeq" id="WP_193346384.1">
    <property type="nucleotide sequence ID" value="NZ_CBCSIP010000081.1"/>
</dbReference>
<dbReference type="PROSITE" id="PS50112">
    <property type="entry name" value="PAS"/>
    <property type="match status" value="1"/>
</dbReference>
<proteinExistence type="predicted"/>
<dbReference type="SMART" id="SM00388">
    <property type="entry name" value="HisKA"/>
    <property type="match status" value="1"/>
</dbReference>
<keyword evidence="10" id="KW-1185">Reference proteome</keyword>
<dbReference type="InterPro" id="IPR003661">
    <property type="entry name" value="HisK_dim/P_dom"/>
</dbReference>
<feature type="domain" description="Histidine kinase" evidence="6">
    <location>
        <begin position="418"/>
        <end position="634"/>
    </location>
</feature>
<dbReference type="InterPro" id="IPR035965">
    <property type="entry name" value="PAS-like_dom_sf"/>
</dbReference>
<name>A0ABR9PGJ0_9BACT</name>
<evidence type="ECO:0000256" key="3">
    <source>
        <dbReference type="ARBA" id="ARBA00022553"/>
    </source>
</evidence>
<dbReference type="SMART" id="SM00086">
    <property type="entry name" value="PAC"/>
    <property type="match status" value="2"/>
</dbReference>
<dbReference type="InterPro" id="IPR036890">
    <property type="entry name" value="HATPase_C_sf"/>
</dbReference>
<evidence type="ECO:0000313" key="9">
    <source>
        <dbReference type="EMBL" id="MBE4746979.1"/>
    </source>
</evidence>
<gene>
    <name evidence="9" type="ORF">G4177_02175</name>
</gene>
<evidence type="ECO:0000259" key="7">
    <source>
        <dbReference type="PROSITE" id="PS50112"/>
    </source>
</evidence>
<dbReference type="Gene3D" id="3.30.565.10">
    <property type="entry name" value="Histidine kinase-like ATPase, C-terminal domain"/>
    <property type="match status" value="1"/>
</dbReference>
<dbReference type="Pfam" id="PF02518">
    <property type="entry name" value="HATPase_c"/>
    <property type="match status" value="1"/>
</dbReference>
<evidence type="ECO:0000256" key="2">
    <source>
        <dbReference type="ARBA" id="ARBA00012438"/>
    </source>
</evidence>
<evidence type="ECO:0000259" key="8">
    <source>
        <dbReference type="PROSITE" id="PS50113"/>
    </source>
</evidence>
<dbReference type="CDD" id="cd00082">
    <property type="entry name" value="HisKA"/>
    <property type="match status" value="1"/>
</dbReference>
<dbReference type="EC" id="2.7.13.3" evidence="2"/>
<keyword evidence="4" id="KW-0808">Transferase</keyword>
<evidence type="ECO:0000256" key="4">
    <source>
        <dbReference type="ARBA" id="ARBA00022679"/>
    </source>
</evidence>
<dbReference type="InterPro" id="IPR001610">
    <property type="entry name" value="PAC"/>
</dbReference>